<keyword evidence="6 10" id="KW-0028">Amino-acid biosynthesis</keyword>
<evidence type="ECO:0000256" key="8">
    <source>
        <dbReference type="ARBA" id="ARBA00023002"/>
    </source>
</evidence>
<dbReference type="Gene3D" id="3.40.50.720">
    <property type="entry name" value="NAD(P)-binding Rossmann-like Domain"/>
    <property type="match status" value="1"/>
</dbReference>
<dbReference type="PANTHER" id="PTHR43331:SF1">
    <property type="entry name" value="HOMOSERINE DEHYDROGENASE"/>
    <property type="match status" value="1"/>
</dbReference>
<dbReference type="EMBL" id="JAIPME010000002">
    <property type="protein sequence ID" value="MBZ2386748.1"/>
    <property type="molecule type" value="Genomic_DNA"/>
</dbReference>
<evidence type="ECO:0000313" key="14">
    <source>
        <dbReference type="EMBL" id="MBZ2386748.1"/>
    </source>
</evidence>
<dbReference type="InterPro" id="IPR001342">
    <property type="entry name" value="HDH_cat"/>
</dbReference>
<keyword evidence="8 10" id="KW-0560">Oxidoreductase</keyword>
<reference evidence="14 15" key="1">
    <citation type="submission" date="2021-08" db="EMBL/GenBank/DDBJ databases">
        <title>FDA dAtabase for Regulatory Grade micrObial Sequences (FDA-ARGOS): Supporting development and validation of Infectious Disease Dx tests.</title>
        <authorList>
            <person name="Sproer C."/>
            <person name="Gronow S."/>
            <person name="Severitt S."/>
            <person name="Schroder I."/>
            <person name="Tallon L."/>
            <person name="Sadzewicz L."/>
            <person name="Zhao X."/>
            <person name="Boylan J."/>
            <person name="Ott S."/>
            <person name="Bowen H."/>
            <person name="Vavikolanu K."/>
            <person name="Hazen T."/>
            <person name="Aluvathingal J."/>
            <person name="Nadendla S."/>
            <person name="Lowell S."/>
            <person name="Myers T."/>
            <person name="Yan Y."/>
            <person name="Sichtig H."/>
        </authorList>
    </citation>
    <scope>NUCLEOTIDE SEQUENCE [LARGE SCALE GENOMIC DNA]</scope>
    <source>
        <strain evidence="14 15">FDAARGOS_1460</strain>
    </source>
</reference>
<name>A0ABS7SYY2_9FIRM</name>
<evidence type="ECO:0000259" key="13">
    <source>
        <dbReference type="Pfam" id="PF03447"/>
    </source>
</evidence>
<keyword evidence="15" id="KW-1185">Reference proteome</keyword>
<evidence type="ECO:0000256" key="5">
    <source>
        <dbReference type="ARBA" id="ARBA00013376"/>
    </source>
</evidence>
<comment type="catalytic activity">
    <reaction evidence="10">
        <text>L-homoserine + NADP(+) = L-aspartate 4-semialdehyde + NADPH + H(+)</text>
        <dbReference type="Rhea" id="RHEA:15761"/>
        <dbReference type="ChEBI" id="CHEBI:15378"/>
        <dbReference type="ChEBI" id="CHEBI:57476"/>
        <dbReference type="ChEBI" id="CHEBI:57783"/>
        <dbReference type="ChEBI" id="CHEBI:58349"/>
        <dbReference type="ChEBI" id="CHEBI:537519"/>
        <dbReference type="EC" id="1.1.1.3"/>
    </reaction>
</comment>
<dbReference type="InterPro" id="IPR005106">
    <property type="entry name" value="Asp/hSer_DH_NAD-bd"/>
</dbReference>
<feature type="domain" description="Homoserine dehydrogenase catalytic" evidence="12">
    <location>
        <begin position="132"/>
        <end position="309"/>
    </location>
</feature>
<evidence type="ECO:0000259" key="12">
    <source>
        <dbReference type="Pfam" id="PF00742"/>
    </source>
</evidence>
<evidence type="ECO:0000256" key="3">
    <source>
        <dbReference type="ARBA" id="ARBA00006753"/>
    </source>
</evidence>
<evidence type="ECO:0000256" key="10">
    <source>
        <dbReference type="RuleBase" id="RU000579"/>
    </source>
</evidence>
<evidence type="ECO:0000256" key="9">
    <source>
        <dbReference type="ARBA" id="ARBA00023167"/>
    </source>
</evidence>
<dbReference type="Proteomes" id="UP000734271">
    <property type="component" value="Unassembled WGS sequence"/>
</dbReference>
<evidence type="ECO:0000256" key="11">
    <source>
        <dbReference type="RuleBase" id="RU004171"/>
    </source>
</evidence>
<organism evidence="14 15">
    <name type="scientific">Anaerococcus murdochii</name>
    <dbReference type="NCBI Taxonomy" id="411577"/>
    <lineage>
        <taxon>Bacteria</taxon>
        <taxon>Bacillati</taxon>
        <taxon>Bacillota</taxon>
        <taxon>Tissierellia</taxon>
        <taxon>Tissierellales</taxon>
        <taxon>Peptoniphilaceae</taxon>
        <taxon>Anaerococcus</taxon>
    </lineage>
</organism>
<proteinExistence type="inferred from homology"/>
<evidence type="ECO:0000313" key="15">
    <source>
        <dbReference type="Proteomes" id="UP000734271"/>
    </source>
</evidence>
<keyword evidence="10" id="KW-0521">NADP</keyword>
<comment type="pathway">
    <text evidence="1 10">Amino-acid biosynthesis; L-threonine biosynthesis; L-threonine from L-aspartate: step 3/5.</text>
</comment>
<dbReference type="InterPro" id="IPR036291">
    <property type="entry name" value="NAD(P)-bd_dom_sf"/>
</dbReference>
<dbReference type="PANTHER" id="PTHR43331">
    <property type="entry name" value="HOMOSERINE DEHYDROGENASE"/>
    <property type="match status" value="1"/>
</dbReference>
<dbReference type="SUPFAM" id="SSF51735">
    <property type="entry name" value="NAD(P)-binding Rossmann-fold domains"/>
    <property type="match status" value="1"/>
</dbReference>
<dbReference type="InterPro" id="IPR019811">
    <property type="entry name" value="HDH_CS"/>
</dbReference>
<evidence type="ECO:0000256" key="7">
    <source>
        <dbReference type="ARBA" id="ARBA00022697"/>
    </source>
</evidence>
<keyword evidence="9 10" id="KW-0486">Methionine biosynthesis</keyword>
<evidence type="ECO:0000256" key="4">
    <source>
        <dbReference type="ARBA" id="ARBA00013213"/>
    </source>
</evidence>
<comment type="pathway">
    <text evidence="2 10">Amino-acid biosynthesis; L-methionine biosynthesis via de novo pathway; L-homoserine from L-aspartate: step 3/3.</text>
</comment>
<comment type="caution">
    <text evidence="14">The sequence shown here is derived from an EMBL/GenBank/DDBJ whole genome shotgun (WGS) entry which is preliminary data.</text>
</comment>
<dbReference type="NCBIfam" id="NF004976">
    <property type="entry name" value="PRK06349.1"/>
    <property type="match status" value="1"/>
</dbReference>
<evidence type="ECO:0000256" key="2">
    <source>
        <dbReference type="ARBA" id="ARBA00005062"/>
    </source>
</evidence>
<accession>A0ABS7SYY2</accession>
<keyword evidence="7 10" id="KW-0791">Threonine biosynthesis</keyword>
<dbReference type="Pfam" id="PF03447">
    <property type="entry name" value="NAD_binding_3"/>
    <property type="match status" value="1"/>
</dbReference>
<dbReference type="SUPFAM" id="SSF55347">
    <property type="entry name" value="Glyceraldehyde-3-phosphate dehydrogenase-like, C-terminal domain"/>
    <property type="match status" value="1"/>
</dbReference>
<dbReference type="Pfam" id="PF00742">
    <property type="entry name" value="Homoserine_dh"/>
    <property type="match status" value="1"/>
</dbReference>
<gene>
    <name evidence="14" type="ORF">K8P03_05575</name>
</gene>
<evidence type="ECO:0000256" key="1">
    <source>
        <dbReference type="ARBA" id="ARBA00005056"/>
    </source>
</evidence>
<evidence type="ECO:0000256" key="6">
    <source>
        <dbReference type="ARBA" id="ARBA00022605"/>
    </source>
</evidence>
<dbReference type="RefSeq" id="WP_223419140.1">
    <property type="nucleotide sequence ID" value="NZ_JAIPME010000002.1"/>
</dbReference>
<dbReference type="EC" id="1.1.1.3" evidence="4 10"/>
<dbReference type="Gene3D" id="3.30.360.10">
    <property type="entry name" value="Dihydrodipicolinate Reductase, domain 2"/>
    <property type="match status" value="1"/>
</dbReference>
<protein>
    <recommendedName>
        <fullName evidence="5 10">Homoserine dehydrogenase</fullName>
        <ecNumber evidence="4 10">1.1.1.3</ecNumber>
    </recommendedName>
</protein>
<sequence>MKIAIMGFGTVGTGVEEILYKKREILRKHKLDIEIDRVLIKNIGKKRNPFEKALTFTDDFDEILTSDVDTVIDVTTSLEETYQRMVALMKDGKNVLTANKAVVSKYFEELNDLARENEVYFSYEAAVGGAIPLIHPLMEEALFNNMDKVFGILNGTSNYILSKMEMEGASYEDVLKKAQDLGFAELDPTADVGGFDSMRKIRILSSMIYNAKINEEEIPTFGIQNIKKADFDFAKNIGYSIRMLAKSELKDGKINISVIPSFVNDEFFAKTFNETNAVKVWGENFVSYELKGPGAGRLETAEAVVRDLLRILSRREIPAFYDGENHYEVENILENKFYIRCEKVSPALKDLIKFEKVCGNDHFILTKKVSLSSLKPILIDLGDFFLAEIEEDI</sequence>
<dbReference type="PROSITE" id="PS01042">
    <property type="entry name" value="HOMOSER_DHGENASE"/>
    <property type="match status" value="1"/>
</dbReference>
<feature type="domain" description="Aspartate/homoserine dehydrogenase NAD-binding" evidence="13">
    <location>
        <begin position="7"/>
        <end position="124"/>
    </location>
</feature>
<comment type="similarity">
    <text evidence="3 11">Belongs to the homoserine dehydrogenase family.</text>
</comment>
<dbReference type="GO" id="GO:0004412">
    <property type="term" value="F:homoserine dehydrogenase activity"/>
    <property type="evidence" value="ECO:0007669"/>
    <property type="project" value="UniProtKB-EC"/>
</dbReference>
<dbReference type="Gene3D" id="3.30.70.260">
    <property type="match status" value="1"/>
</dbReference>